<proteinExistence type="predicted"/>
<dbReference type="EMBL" id="KV919098">
    <property type="protein sequence ID" value="OSX71929.1"/>
    <property type="molecule type" value="Genomic_DNA"/>
</dbReference>
<evidence type="ECO:0000313" key="3">
    <source>
        <dbReference type="Proteomes" id="UP000218209"/>
    </source>
</evidence>
<name>A0A1X6NTG8_PORUM</name>
<keyword evidence="3" id="KW-1185">Reference proteome</keyword>
<evidence type="ECO:0000256" key="1">
    <source>
        <dbReference type="SAM" id="MobiDB-lite"/>
    </source>
</evidence>
<gene>
    <name evidence="2" type="ORF">BU14_0489s0007</name>
</gene>
<evidence type="ECO:0000313" key="2">
    <source>
        <dbReference type="EMBL" id="OSX71929.1"/>
    </source>
</evidence>
<dbReference type="Proteomes" id="UP000218209">
    <property type="component" value="Unassembled WGS sequence"/>
</dbReference>
<sequence>MMDAQIKAPVADQINCADNSGLEKASSSVRRRAPNTTTAFDLGQGCSSAAAAAPTGASPLAAVPSLWR</sequence>
<accession>A0A1X6NTG8</accession>
<protein>
    <submittedName>
        <fullName evidence="2">Uncharacterized protein</fullName>
    </submittedName>
</protein>
<dbReference type="AlphaFoldDB" id="A0A1X6NTG8"/>
<reference evidence="2 3" key="1">
    <citation type="submission" date="2017-03" db="EMBL/GenBank/DDBJ databases">
        <title>WGS assembly of Porphyra umbilicalis.</title>
        <authorList>
            <person name="Brawley S.H."/>
            <person name="Blouin N.A."/>
            <person name="Ficko-Blean E."/>
            <person name="Wheeler G.L."/>
            <person name="Lohr M."/>
            <person name="Goodson H.V."/>
            <person name="Jenkins J.W."/>
            <person name="Blaby-Haas C.E."/>
            <person name="Helliwell K.E."/>
            <person name="Chan C."/>
            <person name="Marriage T."/>
            <person name="Bhattacharya D."/>
            <person name="Klein A.S."/>
            <person name="Badis Y."/>
            <person name="Brodie J."/>
            <person name="Cao Y."/>
            <person name="Collen J."/>
            <person name="Dittami S.M."/>
            <person name="Gachon C.M."/>
            <person name="Green B.R."/>
            <person name="Karpowicz S."/>
            <person name="Kim J.W."/>
            <person name="Kudahl U."/>
            <person name="Lin S."/>
            <person name="Michel G."/>
            <person name="Mittag M."/>
            <person name="Olson B.J."/>
            <person name="Pangilinan J."/>
            <person name="Peng Y."/>
            <person name="Qiu H."/>
            <person name="Shu S."/>
            <person name="Singer J.T."/>
            <person name="Smith A.G."/>
            <person name="Sprecher B.N."/>
            <person name="Wagner V."/>
            <person name="Wang W."/>
            <person name="Wang Z.-Y."/>
            <person name="Yan J."/>
            <person name="Yarish C."/>
            <person name="Zoeuner-Riek S."/>
            <person name="Zhuang Y."/>
            <person name="Zou Y."/>
            <person name="Lindquist E.A."/>
            <person name="Grimwood J."/>
            <person name="Barry K."/>
            <person name="Rokhsar D.S."/>
            <person name="Schmutz J."/>
            <person name="Stiller J.W."/>
            <person name="Grossman A.R."/>
            <person name="Prochnik S.E."/>
        </authorList>
    </citation>
    <scope>NUCLEOTIDE SEQUENCE [LARGE SCALE GENOMIC DNA]</scope>
    <source>
        <strain evidence="2">4086291</strain>
    </source>
</reference>
<organism evidence="2 3">
    <name type="scientific">Porphyra umbilicalis</name>
    <name type="common">Purple laver</name>
    <name type="synonym">Red alga</name>
    <dbReference type="NCBI Taxonomy" id="2786"/>
    <lineage>
        <taxon>Eukaryota</taxon>
        <taxon>Rhodophyta</taxon>
        <taxon>Bangiophyceae</taxon>
        <taxon>Bangiales</taxon>
        <taxon>Bangiaceae</taxon>
        <taxon>Porphyra</taxon>
    </lineage>
</organism>
<feature type="region of interest" description="Disordered" evidence="1">
    <location>
        <begin position="22"/>
        <end position="41"/>
    </location>
</feature>